<dbReference type="Pfam" id="PF24751">
    <property type="entry name" value="DUF7696"/>
    <property type="match status" value="1"/>
</dbReference>
<organism evidence="1 2">
    <name type="scientific">Pseudomonas flavocrustae</name>
    <dbReference type="NCBI Taxonomy" id="2991719"/>
    <lineage>
        <taxon>Bacteria</taxon>
        <taxon>Pseudomonadati</taxon>
        <taxon>Pseudomonadota</taxon>
        <taxon>Gammaproteobacteria</taxon>
        <taxon>Pseudomonadales</taxon>
        <taxon>Pseudomonadaceae</taxon>
        <taxon>Pseudomonas</taxon>
    </lineage>
</organism>
<gene>
    <name evidence="1" type="ORF">OMP44_10785</name>
</gene>
<dbReference type="RefSeq" id="WP_280307882.1">
    <property type="nucleotide sequence ID" value="NZ_JAPDIQ010000004.1"/>
</dbReference>
<evidence type="ECO:0008006" key="3">
    <source>
        <dbReference type="Google" id="ProtNLM"/>
    </source>
</evidence>
<protein>
    <recommendedName>
        <fullName evidence="3">Antitoxin VbhA domain-containing protein</fullName>
    </recommendedName>
</protein>
<keyword evidence="2" id="KW-1185">Reference proteome</keyword>
<proteinExistence type="predicted"/>
<dbReference type="EMBL" id="JAPDIQ010000004">
    <property type="protein sequence ID" value="MDH4763382.1"/>
    <property type="molecule type" value="Genomic_DNA"/>
</dbReference>
<comment type="caution">
    <text evidence="1">The sequence shown here is derived from an EMBL/GenBank/DDBJ whole genome shotgun (WGS) entry which is preliminary data.</text>
</comment>
<evidence type="ECO:0000313" key="2">
    <source>
        <dbReference type="Proteomes" id="UP001157461"/>
    </source>
</evidence>
<sequence>MNIDNRQQLLEAEARTWIRKGYISPERIQELSALISSKRGAQAADKLIQEMRRQYGRREEWLEQ</sequence>
<reference evidence="1 2" key="1">
    <citation type="submission" date="2022-10" db="EMBL/GenBank/DDBJ databases">
        <title>A novel Pseudomonas species, isolated from Passiflora incarnata leaves.</title>
        <authorList>
            <person name="Cueva-Yesquen L.G."/>
            <person name="Fantinatti-Garboggini F."/>
        </authorList>
    </citation>
    <scope>NUCLEOTIDE SEQUENCE [LARGE SCALE GENOMIC DNA]</scope>
    <source>
        <strain evidence="1 2">CBMAI 2609</strain>
    </source>
</reference>
<dbReference type="Proteomes" id="UP001157461">
    <property type="component" value="Unassembled WGS sequence"/>
</dbReference>
<name>A0ABT6IFW6_9PSED</name>
<accession>A0ABT6IFW6</accession>
<evidence type="ECO:0000313" key="1">
    <source>
        <dbReference type="EMBL" id="MDH4763382.1"/>
    </source>
</evidence>
<dbReference type="InterPro" id="IPR056113">
    <property type="entry name" value="DUF7696"/>
</dbReference>